<comment type="caution">
    <text evidence="4">The sequence shown here is derived from an EMBL/GenBank/DDBJ whole genome shotgun (WGS) entry which is preliminary data.</text>
</comment>
<dbReference type="InterPro" id="IPR050273">
    <property type="entry name" value="GppA/Ppx_hydrolase"/>
</dbReference>
<dbReference type="Proteomes" id="UP001597475">
    <property type="component" value="Unassembled WGS sequence"/>
</dbReference>
<dbReference type="SUPFAM" id="SSF53067">
    <property type="entry name" value="Actin-like ATPase domain"/>
    <property type="match status" value="2"/>
</dbReference>
<keyword evidence="1" id="KW-0378">Hydrolase</keyword>
<dbReference type="SUPFAM" id="SSF109604">
    <property type="entry name" value="HD-domain/PDEase-like"/>
    <property type="match status" value="1"/>
</dbReference>
<dbReference type="PIRSF" id="PIRSF001267">
    <property type="entry name" value="Pyrophosphatase_GppA_Ppx"/>
    <property type="match status" value="1"/>
</dbReference>
<keyword evidence="5" id="KW-1185">Reference proteome</keyword>
<protein>
    <submittedName>
        <fullName evidence="4">HD domain-containing protein</fullName>
    </submittedName>
</protein>
<accession>A0ABW5P432</accession>
<dbReference type="InterPro" id="IPR030673">
    <property type="entry name" value="PyroPPase_GppA_Ppx"/>
</dbReference>
<dbReference type="Pfam" id="PF21447">
    <property type="entry name" value="Ppx-GppA_III"/>
    <property type="match status" value="1"/>
</dbReference>
<dbReference type="InterPro" id="IPR043129">
    <property type="entry name" value="ATPase_NBD"/>
</dbReference>
<dbReference type="InterPro" id="IPR048950">
    <property type="entry name" value="Ppx_GppA_C"/>
</dbReference>
<dbReference type="PANTHER" id="PTHR30005">
    <property type="entry name" value="EXOPOLYPHOSPHATASE"/>
    <property type="match status" value="1"/>
</dbReference>
<dbReference type="Pfam" id="PF02541">
    <property type="entry name" value="Ppx-GppA"/>
    <property type="match status" value="1"/>
</dbReference>
<dbReference type="CDD" id="cd24056">
    <property type="entry name" value="ASKHA_NBD_MtPPX1-like"/>
    <property type="match status" value="1"/>
</dbReference>
<evidence type="ECO:0000313" key="5">
    <source>
        <dbReference type="Proteomes" id="UP001597475"/>
    </source>
</evidence>
<gene>
    <name evidence="4" type="ORF">ACFSR9_10600</name>
</gene>
<evidence type="ECO:0000256" key="1">
    <source>
        <dbReference type="ARBA" id="ARBA00022801"/>
    </source>
</evidence>
<name>A0ABW5P432_9DEIO</name>
<proteinExistence type="predicted"/>
<dbReference type="Gene3D" id="3.30.420.150">
    <property type="entry name" value="Exopolyphosphatase. Domain 2"/>
    <property type="match status" value="1"/>
</dbReference>
<reference evidence="5" key="1">
    <citation type="journal article" date="2019" name="Int. J. Syst. Evol. Microbiol.">
        <title>The Global Catalogue of Microorganisms (GCM) 10K type strain sequencing project: providing services to taxonomists for standard genome sequencing and annotation.</title>
        <authorList>
            <consortium name="The Broad Institute Genomics Platform"/>
            <consortium name="The Broad Institute Genome Sequencing Center for Infectious Disease"/>
            <person name="Wu L."/>
            <person name="Ma J."/>
        </authorList>
    </citation>
    <scope>NUCLEOTIDE SEQUENCE [LARGE SCALE GENOMIC DNA]</scope>
    <source>
        <strain evidence="5">KCTC 33842</strain>
    </source>
</reference>
<evidence type="ECO:0000259" key="3">
    <source>
        <dbReference type="Pfam" id="PF21447"/>
    </source>
</evidence>
<evidence type="ECO:0000313" key="4">
    <source>
        <dbReference type="EMBL" id="MFD2609878.1"/>
    </source>
</evidence>
<dbReference type="InterPro" id="IPR003695">
    <property type="entry name" value="Ppx_GppA_N"/>
</dbReference>
<sequence length="501" mass="53203">MKVAVADVGTNSSHLLLAEAVGSDYRVLDSLKDRTRLGECLDAAGHLTLEGEARLVDALTRFKALSVAAGIPELRVYATSALREAPNGPEVAARVLERTGVYPVAISGEREGQLTYLGAAHSVEFGPDNVLLDLGGGSLEFARGGPEHASDVLSLPLGAIRMTRAFISSDPPGRKEVQALQKHVRALLSPHVERFQARPGTRVVLSSGTAEAAATALSGLTEPGSVNGAHFTVSALGELLERVRTLRTPARAKLPGLERRADTIVAGLAVLHAALELLGAPEVTVSEGALREGMLIEELARFQAYAQGLSVRQRSVLATAERFGANLGHAGQVADLARTLLDSLRDAGEDFPADARSLLTAAAALHETGQIVSQSSHHKHSAYLIRHADLRGFGPREREIIAQVARYHRRSAPKPAHPEFMALPPEDRALVSRLAGVLRVADGLDRSHAGNTHVRSLQRGADGWTLQVTGASPLDLAGAREKADLWTREFGALNLSGDELP</sequence>
<evidence type="ECO:0000259" key="2">
    <source>
        <dbReference type="Pfam" id="PF02541"/>
    </source>
</evidence>
<dbReference type="RefSeq" id="WP_386845595.1">
    <property type="nucleotide sequence ID" value="NZ_JBHUMK010000047.1"/>
</dbReference>
<feature type="domain" description="Ppx/GppA phosphatase N-terminal" evidence="2">
    <location>
        <begin position="25"/>
        <end position="301"/>
    </location>
</feature>
<dbReference type="EMBL" id="JBHUMK010000047">
    <property type="protein sequence ID" value="MFD2609878.1"/>
    <property type="molecule type" value="Genomic_DNA"/>
</dbReference>
<organism evidence="4 5">
    <name type="scientific">Deinococcus taklimakanensis</name>
    <dbReference type="NCBI Taxonomy" id="536443"/>
    <lineage>
        <taxon>Bacteria</taxon>
        <taxon>Thermotogati</taxon>
        <taxon>Deinococcota</taxon>
        <taxon>Deinococci</taxon>
        <taxon>Deinococcales</taxon>
        <taxon>Deinococcaceae</taxon>
        <taxon>Deinococcus</taxon>
    </lineage>
</organism>
<feature type="domain" description="Ppx/GppA phosphatase C-terminal" evidence="3">
    <location>
        <begin position="311"/>
        <end position="466"/>
    </location>
</feature>
<dbReference type="Gene3D" id="3.30.420.40">
    <property type="match status" value="1"/>
</dbReference>
<dbReference type="PANTHER" id="PTHR30005:SF0">
    <property type="entry name" value="RETROGRADE REGULATION PROTEIN 2"/>
    <property type="match status" value="1"/>
</dbReference>
<dbReference type="Gene3D" id="1.10.3210.10">
    <property type="entry name" value="Hypothetical protein af1432"/>
    <property type="match status" value="1"/>
</dbReference>